<dbReference type="Proteomes" id="UP000288587">
    <property type="component" value="Unassembled WGS sequence"/>
</dbReference>
<evidence type="ECO:0000259" key="2">
    <source>
        <dbReference type="Pfam" id="PF07007"/>
    </source>
</evidence>
<protein>
    <submittedName>
        <fullName evidence="3">DUF1311 domain-containing protein</fullName>
    </submittedName>
</protein>
<dbReference type="PANTHER" id="PTHR39176">
    <property type="entry name" value="PERIPLASMIC PROTEIN-RELATED"/>
    <property type="match status" value="1"/>
</dbReference>
<evidence type="ECO:0000313" key="3">
    <source>
        <dbReference type="EMBL" id="RVT83706.1"/>
    </source>
</evidence>
<feature type="chain" id="PRO_5018766798" evidence="1">
    <location>
        <begin position="31"/>
        <end position="139"/>
    </location>
</feature>
<dbReference type="Pfam" id="PF07007">
    <property type="entry name" value="LprI"/>
    <property type="match status" value="1"/>
</dbReference>
<feature type="signal peptide" evidence="1">
    <location>
        <begin position="1"/>
        <end position="30"/>
    </location>
</feature>
<evidence type="ECO:0000313" key="4">
    <source>
        <dbReference type="Proteomes" id="UP000288587"/>
    </source>
</evidence>
<reference evidence="3 4" key="1">
    <citation type="submission" date="2019-01" db="EMBL/GenBank/DDBJ databases">
        <authorList>
            <person name="Chen W.-M."/>
        </authorList>
    </citation>
    <scope>NUCLEOTIDE SEQUENCE [LARGE SCALE GENOMIC DNA]</scope>
    <source>
        <strain evidence="3 4">CCP-18</strain>
    </source>
</reference>
<name>A0A3S2XPC7_9BURK</name>
<organism evidence="3 4">
    <name type="scientific">Inhella crocodyli</name>
    <dbReference type="NCBI Taxonomy" id="2499851"/>
    <lineage>
        <taxon>Bacteria</taxon>
        <taxon>Pseudomonadati</taxon>
        <taxon>Pseudomonadota</taxon>
        <taxon>Betaproteobacteria</taxon>
        <taxon>Burkholderiales</taxon>
        <taxon>Sphaerotilaceae</taxon>
        <taxon>Inhella</taxon>
    </lineage>
</organism>
<evidence type="ECO:0000256" key="1">
    <source>
        <dbReference type="SAM" id="SignalP"/>
    </source>
</evidence>
<dbReference type="AlphaFoldDB" id="A0A3S2XPC7"/>
<dbReference type="RefSeq" id="WP_127683670.1">
    <property type="nucleotide sequence ID" value="NZ_SACM01000004.1"/>
</dbReference>
<dbReference type="InterPro" id="IPR009739">
    <property type="entry name" value="LprI-like_N"/>
</dbReference>
<gene>
    <name evidence="3" type="ORF">EOD73_14110</name>
</gene>
<dbReference type="OrthoDB" id="7340239at2"/>
<keyword evidence="1" id="KW-0732">Signal</keyword>
<comment type="caution">
    <text evidence="3">The sequence shown here is derived from an EMBL/GenBank/DDBJ whole genome shotgun (WGS) entry which is preliminary data.</text>
</comment>
<accession>A0A3S2XPC7</accession>
<keyword evidence="4" id="KW-1185">Reference proteome</keyword>
<dbReference type="PANTHER" id="PTHR39176:SF1">
    <property type="entry name" value="PERIPLASMIC PROTEIN"/>
    <property type="match status" value="1"/>
</dbReference>
<sequence length="139" mass="15949">MPSRRSCRLSCRVWALPFACLLLAARPAHALDCQKAQTTPELNECAARQQKAVELRLNQTYQQALKSLQQPDTEMDKFSATRQKLVEAQRAWVKFREADCEAVYLQHVSGTIRNLMFTGCLQKHAERRIEDLKAVFAEQ</sequence>
<feature type="domain" description="Lysozyme inhibitor LprI-like N-terminal" evidence="2">
    <location>
        <begin position="34"/>
        <end position="132"/>
    </location>
</feature>
<proteinExistence type="predicted"/>
<dbReference type="EMBL" id="SACM01000004">
    <property type="protein sequence ID" value="RVT83706.1"/>
    <property type="molecule type" value="Genomic_DNA"/>
</dbReference>
<dbReference type="Gene3D" id="1.20.1270.180">
    <property type="match status" value="1"/>
</dbReference>